<dbReference type="Proteomes" id="UP000512286">
    <property type="component" value="Chromosome"/>
</dbReference>
<name>A0A7D6ZGM5_9CLOT</name>
<sequence length="204" mass="23277">MNKKFLTILVILATIISVVFILYPSNPERSTEQRVQVKNTNTSKKQVADKSNNENGTSATNDKLEKENKADDKLKIENNDPLIKVEGNEYEDSYIDNSKNKYKESDKDEEDSLTASMIFKVDKNTIEKKISVSNKAKLLYYASKLSNFDYAQIKDILDNGDEVDGAKDIVKILKNRLKASDYEEVKKILSPYIDIEKIEDHISV</sequence>
<organism evidence="3 4">
    <name type="scientific">Clostridium intestinale</name>
    <dbReference type="NCBI Taxonomy" id="36845"/>
    <lineage>
        <taxon>Bacteria</taxon>
        <taxon>Bacillati</taxon>
        <taxon>Bacillota</taxon>
        <taxon>Clostridia</taxon>
        <taxon>Eubacteriales</taxon>
        <taxon>Clostridiaceae</taxon>
        <taxon>Clostridium</taxon>
    </lineage>
</organism>
<feature type="region of interest" description="Disordered" evidence="1">
    <location>
        <begin position="29"/>
        <end position="71"/>
    </location>
</feature>
<feature type="compositionally biased region" description="Basic and acidic residues" evidence="1">
    <location>
        <begin position="62"/>
        <end position="71"/>
    </location>
</feature>
<reference evidence="3 4" key="1">
    <citation type="submission" date="2020-07" db="EMBL/GenBank/DDBJ databases">
        <title>Electron transfer.</title>
        <authorList>
            <person name="Huang L."/>
            <person name="Liu X."/>
            <person name="Zhou S."/>
        </authorList>
    </citation>
    <scope>NUCLEOTIDE SEQUENCE [LARGE SCALE GENOMIC DNA]</scope>
    <source>
        <strain evidence="3 4">Lx1</strain>
    </source>
</reference>
<accession>A0A7D6ZGM5</accession>
<dbReference type="RefSeq" id="WP_181601434.1">
    <property type="nucleotide sequence ID" value="NZ_CP059378.1"/>
</dbReference>
<feature type="transmembrane region" description="Helical" evidence="2">
    <location>
        <begin position="6"/>
        <end position="24"/>
    </location>
</feature>
<evidence type="ECO:0000313" key="3">
    <source>
        <dbReference type="EMBL" id="QLY79219.1"/>
    </source>
</evidence>
<gene>
    <name evidence="3" type="ORF">HZF06_19440</name>
</gene>
<keyword evidence="2" id="KW-0812">Transmembrane</keyword>
<dbReference type="KEGG" id="cint:HZF06_19440"/>
<dbReference type="AlphaFoldDB" id="A0A7D6ZGM5"/>
<protein>
    <submittedName>
        <fullName evidence="3">Uncharacterized protein</fullName>
    </submittedName>
</protein>
<evidence type="ECO:0000256" key="2">
    <source>
        <dbReference type="SAM" id="Phobius"/>
    </source>
</evidence>
<evidence type="ECO:0000313" key="4">
    <source>
        <dbReference type="Proteomes" id="UP000512286"/>
    </source>
</evidence>
<keyword evidence="2" id="KW-0472">Membrane</keyword>
<dbReference type="EMBL" id="CP059378">
    <property type="protein sequence ID" value="QLY79219.1"/>
    <property type="molecule type" value="Genomic_DNA"/>
</dbReference>
<feature type="compositionally biased region" description="Polar residues" evidence="1">
    <location>
        <begin position="33"/>
        <end position="45"/>
    </location>
</feature>
<proteinExistence type="predicted"/>
<evidence type="ECO:0000256" key="1">
    <source>
        <dbReference type="SAM" id="MobiDB-lite"/>
    </source>
</evidence>
<keyword evidence="2" id="KW-1133">Transmembrane helix</keyword>